<dbReference type="OrthoDB" id="9776552at2"/>
<evidence type="ECO:0000256" key="1">
    <source>
        <dbReference type="ARBA" id="ARBA00004370"/>
    </source>
</evidence>
<dbReference type="InterPro" id="IPR050640">
    <property type="entry name" value="Bact_2-comp_sensor_kinase"/>
</dbReference>
<dbReference type="STRING" id="1796616.A4V09_14585"/>
<dbReference type="PROSITE" id="PS50885">
    <property type="entry name" value="HAMP"/>
    <property type="match status" value="1"/>
</dbReference>
<dbReference type="GO" id="GO:0000155">
    <property type="term" value="F:phosphorelay sensor kinase activity"/>
    <property type="evidence" value="ECO:0007669"/>
    <property type="project" value="InterPro"/>
</dbReference>
<keyword evidence="3" id="KW-0808">Transferase</keyword>
<evidence type="ECO:0000256" key="3">
    <source>
        <dbReference type="ARBA" id="ARBA00022679"/>
    </source>
</evidence>
<dbReference type="KEGG" id="byl:A4V09_14585"/>
<name>A0A1C7IB34_9FIRM</name>
<dbReference type="AlphaFoldDB" id="A0A1C7IB34"/>
<dbReference type="EMBL" id="CP015405">
    <property type="protein sequence ID" value="ANU76876.1"/>
    <property type="molecule type" value="Genomic_DNA"/>
</dbReference>
<dbReference type="PANTHER" id="PTHR34220:SF7">
    <property type="entry name" value="SENSOR HISTIDINE KINASE YPDA"/>
    <property type="match status" value="1"/>
</dbReference>
<comment type="subcellular location">
    <subcellularLocation>
        <location evidence="1">Membrane</location>
    </subcellularLocation>
</comment>
<dbReference type="InterPro" id="IPR010559">
    <property type="entry name" value="Sig_transdc_His_kin_internal"/>
</dbReference>
<gene>
    <name evidence="6" type="ORF">A4V09_14585</name>
</gene>
<dbReference type="CDD" id="cd06225">
    <property type="entry name" value="HAMP"/>
    <property type="match status" value="1"/>
</dbReference>
<keyword evidence="2" id="KW-0597">Phosphoprotein</keyword>
<dbReference type="InterPro" id="IPR003660">
    <property type="entry name" value="HAMP_dom"/>
</dbReference>
<dbReference type="Pfam" id="PF06580">
    <property type="entry name" value="His_kinase"/>
    <property type="match status" value="1"/>
</dbReference>
<keyword evidence="4" id="KW-0812">Transmembrane</keyword>
<protein>
    <submittedName>
        <fullName evidence="6">Sensor histidine kinase</fullName>
    </submittedName>
</protein>
<dbReference type="PANTHER" id="PTHR34220">
    <property type="entry name" value="SENSOR HISTIDINE KINASE YPDA"/>
    <property type="match status" value="1"/>
</dbReference>
<evidence type="ECO:0000259" key="5">
    <source>
        <dbReference type="PROSITE" id="PS50885"/>
    </source>
</evidence>
<dbReference type="InterPro" id="IPR036890">
    <property type="entry name" value="HATPase_C_sf"/>
</dbReference>
<dbReference type="RefSeq" id="WP_065543030.1">
    <property type="nucleotide sequence ID" value="NZ_CP015405.2"/>
</dbReference>
<dbReference type="Gene3D" id="6.10.340.10">
    <property type="match status" value="1"/>
</dbReference>
<proteinExistence type="predicted"/>
<keyword evidence="6" id="KW-0418">Kinase</keyword>
<dbReference type="Gene3D" id="3.30.565.10">
    <property type="entry name" value="Histidine kinase-like ATPase, C-terminal domain"/>
    <property type="match status" value="1"/>
</dbReference>
<evidence type="ECO:0000313" key="7">
    <source>
        <dbReference type="Proteomes" id="UP000092574"/>
    </source>
</evidence>
<sequence length="595" mass="69075">MKKKNKKKISFQKNIFLLFLLCSVVPLLINTLLNVSLYSVRLSDDTARKYNNVLSSLGSNIESYLEEAERLSMSPYQYDDLIHLYTYISTMKKDTSSSPAQWSNYVTQYERTATKLTALSSSDILGLAFFPIDPNSDKGFVYRKSDCRLHEFSPKGYPLDSWFSYAPSAYKYITYCAPHTVSYYEEAKKQSVFSVVKPIRILDSKKDIGFLKVDVSTELFQHLFSDISISEPSCITILSEKDEIIYSTNKTAGKTFLETYSTNPERFGLVCSYSLKKSDWKMVYFIPYLEFYKPILEALLVSFILGILIFLFSVWNYRKISSGFTKPLRNILYIMHEAEEGSLDVRADETLTMNEEFEQITKQLNHMIQSLDEHIKKEYMAVISQKNAQYQALQAQINPHFLYNTLNNFVALNRMEERKLLEDSIIQLTRIFHYTCSNSGYSTLQDEFSFIEHYLFLQKIRFEERLDFRLYLDEEAKNFSIPRLLIQPLVENAIVHGMEDYDRPTRVEVDASVITLKGIGQCIFLAVMDNGIGFDKKKLNINKSVGLLNIHERLQLFQSESFFEIHSAVGEYTGSYMVIRDIHTSLKENRKDESE</sequence>
<dbReference type="SUPFAM" id="SSF55874">
    <property type="entry name" value="ATPase domain of HSP90 chaperone/DNA topoisomerase II/histidine kinase"/>
    <property type="match status" value="1"/>
</dbReference>
<dbReference type="Proteomes" id="UP000092574">
    <property type="component" value="Chromosome"/>
</dbReference>
<evidence type="ECO:0000313" key="6">
    <source>
        <dbReference type="EMBL" id="ANU76876.1"/>
    </source>
</evidence>
<dbReference type="GO" id="GO:0016020">
    <property type="term" value="C:membrane"/>
    <property type="evidence" value="ECO:0007669"/>
    <property type="project" value="UniProtKB-SubCell"/>
</dbReference>
<accession>A0A1C7IB34</accession>
<dbReference type="SMART" id="SM00304">
    <property type="entry name" value="HAMP"/>
    <property type="match status" value="1"/>
</dbReference>
<keyword evidence="4" id="KW-0472">Membrane</keyword>
<reference evidence="6" key="1">
    <citation type="submission" date="2017-04" db="EMBL/GenBank/DDBJ databases">
        <title>Complete Genome Sequences of Twelve Strains of a Stable Defined Moderately Diverse Mouse Microbiota 2 (sDMDMm2).</title>
        <authorList>
            <person name="Uchimura Y."/>
            <person name="Wyss M."/>
            <person name="Brugiroux S."/>
            <person name="Limenitakis J.P."/>
            <person name="Stecher B."/>
            <person name="McCoy K.D."/>
            <person name="Macpherson A.J."/>
        </authorList>
    </citation>
    <scope>NUCLEOTIDE SEQUENCE</scope>
    <source>
        <strain evidence="6">YL58</strain>
    </source>
</reference>
<feature type="transmembrane region" description="Helical" evidence="4">
    <location>
        <begin position="295"/>
        <end position="317"/>
    </location>
</feature>
<organism evidence="6 7">
    <name type="scientific">Blautia pseudococcoides</name>
    <dbReference type="NCBI Taxonomy" id="1796616"/>
    <lineage>
        <taxon>Bacteria</taxon>
        <taxon>Bacillati</taxon>
        <taxon>Bacillota</taxon>
        <taxon>Clostridia</taxon>
        <taxon>Lachnospirales</taxon>
        <taxon>Lachnospiraceae</taxon>
        <taxon>Blautia</taxon>
    </lineage>
</organism>
<evidence type="ECO:0000256" key="2">
    <source>
        <dbReference type="ARBA" id="ARBA00022553"/>
    </source>
</evidence>
<keyword evidence="7" id="KW-1185">Reference proteome</keyword>
<keyword evidence="4" id="KW-1133">Transmembrane helix</keyword>
<evidence type="ECO:0000256" key="4">
    <source>
        <dbReference type="SAM" id="Phobius"/>
    </source>
</evidence>
<feature type="domain" description="HAMP" evidence="5">
    <location>
        <begin position="322"/>
        <end position="376"/>
    </location>
</feature>